<evidence type="ECO:0000313" key="2">
    <source>
        <dbReference type="EMBL" id="KAA8635929.1"/>
    </source>
</evidence>
<comment type="caution">
    <text evidence="2">The sequence shown here is derived from an EMBL/GenBank/DDBJ whole genome shotgun (WGS) entry which is preliminary data.</text>
</comment>
<accession>A0A8S9A1Z6</accession>
<protein>
    <submittedName>
        <fullName evidence="2">Uncharacterized protein</fullName>
    </submittedName>
</protein>
<reference evidence="2 3" key="1">
    <citation type="submission" date="2017-07" db="EMBL/GenBank/DDBJ databases">
        <title>Genome sequence of the Sordaria macrospora wild type strain R19027.</title>
        <authorList>
            <person name="Nowrousian M."/>
            <person name="Teichert I."/>
            <person name="Kueck U."/>
        </authorList>
    </citation>
    <scope>NUCLEOTIDE SEQUENCE [LARGE SCALE GENOMIC DNA]</scope>
    <source>
        <strain evidence="2 3">R19027</strain>
        <tissue evidence="2">Mycelium</tissue>
    </source>
</reference>
<dbReference type="VEuPathDB" id="FungiDB:SMAC_01665"/>
<organism evidence="2 3">
    <name type="scientific">Sordaria macrospora</name>
    <dbReference type="NCBI Taxonomy" id="5147"/>
    <lineage>
        <taxon>Eukaryota</taxon>
        <taxon>Fungi</taxon>
        <taxon>Dikarya</taxon>
        <taxon>Ascomycota</taxon>
        <taxon>Pezizomycotina</taxon>
        <taxon>Sordariomycetes</taxon>
        <taxon>Sordariomycetidae</taxon>
        <taxon>Sordariales</taxon>
        <taxon>Sordariaceae</taxon>
        <taxon>Sordaria</taxon>
    </lineage>
</organism>
<evidence type="ECO:0000313" key="3">
    <source>
        <dbReference type="Proteomes" id="UP000433876"/>
    </source>
</evidence>
<dbReference type="AlphaFoldDB" id="A0A8S9A1Z6"/>
<gene>
    <name evidence="2" type="ORF">SMACR_01665</name>
</gene>
<feature type="compositionally biased region" description="Low complexity" evidence="1">
    <location>
        <begin position="143"/>
        <end position="157"/>
    </location>
</feature>
<dbReference type="Proteomes" id="UP000433876">
    <property type="component" value="Unassembled WGS sequence"/>
</dbReference>
<feature type="region of interest" description="Disordered" evidence="1">
    <location>
        <begin position="137"/>
        <end position="165"/>
    </location>
</feature>
<sequence>MQSTSNPKVPASIRVRTCEIIPQHSYTTITAAITATTSSLTFSRYQVTSRQANITKASRSLTDCLVSLTSGLQSTHLICPGGEATHCRKLQPYPHICPRVEVLVISRFVSWVFEAQEETTNHLQGYLMPKKRLQFKQYSKPQSTAPASLSSTAAGAGSHNGESESRGVNQLLAEMRRLGVNSNSNAQGALDVRPTVPPVIRDIFQLPETPAPRPRPGRGRGGPRVDASGRRLPPGPAPPQSWLNRPAHGMISTVPHQSGSEGRRLDRHMLPELNLPARGSLVDLTLRQFARSWDFQREYCHYHLYHLPTHLREALVAYLSIWRDPGHVTLADLKAILLPPQKQEDDDDEDAELLEEDYLDPSIANKDFHHLDLSHSIGTSLSLHELTNLLFPPKPSATKTVTAVSLKTVEPKESWEDSADEDDQFQPEATQIPRPLLPNLTHLSLSLPPNPLSSSTFTTPGTSGNHPLPSWRHLLAFAAHHPTLTHLSLANWPEPSLTPNAKYTSFVTAQGRRVQYGGTGPYSHSLDNDWSEAILVLRRLSRAWYRLEWLDLRGCGGWWEALWAVTRGPGGDLDQDGMEPGGMARGGGGGDIREGDRVDWRVDWGKVDTVVFGIEEERGKFLGGNEEEVVAEKGKRLERHVRGVRQGRGRWFTVC</sequence>
<proteinExistence type="predicted"/>
<dbReference type="EMBL" id="NMPR01000008">
    <property type="protein sequence ID" value="KAA8635929.1"/>
    <property type="molecule type" value="Genomic_DNA"/>
</dbReference>
<name>A0A8S9A1Z6_SORMA</name>
<feature type="region of interest" description="Disordered" evidence="1">
    <location>
        <begin position="204"/>
        <end position="245"/>
    </location>
</feature>
<evidence type="ECO:0000256" key="1">
    <source>
        <dbReference type="SAM" id="MobiDB-lite"/>
    </source>
</evidence>